<gene>
    <name evidence="8" type="primary">wcaJ_2</name>
    <name evidence="8" type="ORF">SDC9_33379</name>
</gene>
<evidence type="ECO:0000256" key="1">
    <source>
        <dbReference type="ARBA" id="ARBA00004141"/>
    </source>
</evidence>
<keyword evidence="4 6" id="KW-1133">Transmembrane helix</keyword>
<dbReference type="Pfam" id="PF13727">
    <property type="entry name" value="CoA_binding_3"/>
    <property type="match status" value="1"/>
</dbReference>
<dbReference type="Pfam" id="PF02397">
    <property type="entry name" value="Bac_transf"/>
    <property type="match status" value="1"/>
</dbReference>
<dbReference type="InterPro" id="IPR017475">
    <property type="entry name" value="EPS_sugar_tfrase"/>
</dbReference>
<feature type="domain" description="Bacterial sugar transferase" evidence="7">
    <location>
        <begin position="284"/>
        <end position="466"/>
    </location>
</feature>
<keyword evidence="3 6" id="KW-0812">Transmembrane</keyword>
<dbReference type="PANTHER" id="PTHR30576">
    <property type="entry name" value="COLANIC BIOSYNTHESIS UDP-GLUCOSE LIPID CARRIER TRANSFERASE"/>
    <property type="match status" value="1"/>
</dbReference>
<dbReference type="EMBL" id="VSSQ01000238">
    <property type="protein sequence ID" value="MPL87379.1"/>
    <property type="molecule type" value="Genomic_DNA"/>
</dbReference>
<evidence type="ECO:0000256" key="5">
    <source>
        <dbReference type="ARBA" id="ARBA00023136"/>
    </source>
</evidence>
<evidence type="ECO:0000256" key="3">
    <source>
        <dbReference type="ARBA" id="ARBA00022692"/>
    </source>
</evidence>
<feature type="transmembrane region" description="Helical" evidence="6">
    <location>
        <begin position="114"/>
        <end position="135"/>
    </location>
</feature>
<keyword evidence="5 6" id="KW-0472">Membrane</keyword>
<feature type="transmembrane region" description="Helical" evidence="6">
    <location>
        <begin position="48"/>
        <end position="71"/>
    </location>
</feature>
<comment type="subcellular location">
    <subcellularLocation>
        <location evidence="1">Membrane</location>
        <topology evidence="1">Multi-pass membrane protein</topology>
    </subcellularLocation>
</comment>
<dbReference type="PANTHER" id="PTHR30576:SF0">
    <property type="entry name" value="UNDECAPRENYL-PHOSPHATE N-ACETYLGALACTOSAMINYL 1-PHOSPHATE TRANSFERASE-RELATED"/>
    <property type="match status" value="1"/>
</dbReference>
<evidence type="ECO:0000259" key="7">
    <source>
        <dbReference type="Pfam" id="PF02397"/>
    </source>
</evidence>
<accession>A0A644V7Q1</accession>
<evidence type="ECO:0000256" key="4">
    <source>
        <dbReference type="ARBA" id="ARBA00022989"/>
    </source>
</evidence>
<dbReference type="GO" id="GO:0016020">
    <property type="term" value="C:membrane"/>
    <property type="evidence" value="ECO:0007669"/>
    <property type="project" value="UniProtKB-SubCell"/>
</dbReference>
<evidence type="ECO:0000256" key="6">
    <source>
        <dbReference type="SAM" id="Phobius"/>
    </source>
</evidence>
<protein>
    <submittedName>
        <fullName evidence="8">UDP-glucose:undecaprenyl-phosphate glucose-1-phosphate transferase</fullName>
        <ecNumber evidence="8">2.7.8.31</ecNumber>
    </submittedName>
</protein>
<evidence type="ECO:0000313" key="8">
    <source>
        <dbReference type="EMBL" id="MPL87379.1"/>
    </source>
</evidence>
<name>A0A644V7Q1_9ZZZZ</name>
<feature type="transmembrane region" description="Helical" evidence="6">
    <location>
        <begin position="7"/>
        <end position="28"/>
    </location>
</feature>
<dbReference type="Gene3D" id="3.40.50.720">
    <property type="entry name" value="NAD(P)-binding Rossmann-like Domain"/>
    <property type="match status" value="1"/>
</dbReference>
<dbReference type="InterPro" id="IPR003362">
    <property type="entry name" value="Bact_transf"/>
</dbReference>
<proteinExistence type="predicted"/>
<organism evidence="8">
    <name type="scientific">bioreactor metagenome</name>
    <dbReference type="NCBI Taxonomy" id="1076179"/>
    <lineage>
        <taxon>unclassified sequences</taxon>
        <taxon>metagenomes</taxon>
        <taxon>ecological metagenomes</taxon>
    </lineage>
</organism>
<comment type="caution">
    <text evidence="8">The sequence shown here is derived from an EMBL/GenBank/DDBJ whole genome shotgun (WGS) entry which is preliminary data.</text>
</comment>
<reference evidence="8" key="1">
    <citation type="submission" date="2019-08" db="EMBL/GenBank/DDBJ databases">
        <authorList>
            <person name="Kucharzyk K."/>
            <person name="Murdoch R.W."/>
            <person name="Higgins S."/>
            <person name="Loffler F."/>
        </authorList>
    </citation>
    <scope>NUCLEOTIDE SEQUENCE</scope>
</reference>
<keyword evidence="2 8" id="KW-0808">Transferase</keyword>
<dbReference type="GO" id="GO:0089702">
    <property type="term" value="F:undecaprenyl-phosphate glucose phosphotransferase activity"/>
    <property type="evidence" value="ECO:0007669"/>
    <property type="project" value="UniProtKB-EC"/>
</dbReference>
<dbReference type="EC" id="2.7.8.31" evidence="8"/>
<feature type="transmembrane region" description="Helical" evidence="6">
    <location>
        <begin position="83"/>
        <end position="102"/>
    </location>
</feature>
<dbReference type="NCBIfam" id="TIGR03025">
    <property type="entry name" value="EPS_sugtrans"/>
    <property type="match status" value="1"/>
</dbReference>
<evidence type="ECO:0000256" key="2">
    <source>
        <dbReference type="ARBA" id="ARBA00022679"/>
    </source>
</evidence>
<dbReference type="AlphaFoldDB" id="A0A644V7Q1"/>
<feature type="transmembrane region" description="Helical" evidence="6">
    <location>
        <begin position="286"/>
        <end position="310"/>
    </location>
</feature>
<sequence length="472" mass="54370">MNRKLQVARYVIADFISALLAWGAFFVYRKYAADPNVFDYPEVIYQDANLLYGLLFIPLFWLCLYVMMGTYRRIYRKSRLRELGQTLLITVIGVMILFFALILDDTIVSYKNYYQSVLVLFALHFVPTYLLRLILTSITAYKIHHKLIGFNTIIVGSNGNAISIYNEIENQEKSSGNRFVGFVNAAPYKDYKLEKFLKHLGQISDLKQVIKDYSVEEVVIAIERSEVKTIEQIITEVEDTNVVIKVIPDMQDYLLGTLKSTSIFHTPLLQISPDLMPAWQQSLKRIIDIVASIIAMIILIPAYLGVAIGIKLTSKGPVFYRQPRIGLHGKPFNMVKFRSMYVDAEKGGVPQLSSKHDPRITPFGRFLRKVRLDEIPQFWSVLKGDMSLVGPRPERQYFIDQIIQRAPHYRLLQKVKPGITSWGQVKYGYAENVDQMVERLKFDILYIENMSLAMDFKILIYTMLIVAQGRGK</sequence>